<feature type="transmembrane region" description="Helical" evidence="1">
    <location>
        <begin position="264"/>
        <end position="282"/>
    </location>
</feature>
<evidence type="ECO:0000256" key="1">
    <source>
        <dbReference type="SAM" id="Phobius"/>
    </source>
</evidence>
<organism evidence="3 4">
    <name type="scientific">Shimia gijangensis</name>
    <dbReference type="NCBI Taxonomy" id="1470563"/>
    <lineage>
        <taxon>Bacteria</taxon>
        <taxon>Pseudomonadati</taxon>
        <taxon>Pseudomonadota</taxon>
        <taxon>Alphaproteobacteria</taxon>
        <taxon>Rhodobacterales</taxon>
        <taxon>Roseobacteraceae</taxon>
    </lineage>
</organism>
<keyword evidence="1" id="KW-1133">Transmembrane helix</keyword>
<reference evidence="4" key="1">
    <citation type="submission" date="2016-11" db="EMBL/GenBank/DDBJ databases">
        <authorList>
            <person name="Varghese N."/>
            <person name="Submissions S."/>
        </authorList>
    </citation>
    <scope>NUCLEOTIDE SEQUENCE [LARGE SCALE GENOMIC DNA]</scope>
    <source>
        <strain evidence="4">DSM 100564</strain>
    </source>
</reference>
<feature type="transmembrane region" description="Helical" evidence="1">
    <location>
        <begin position="208"/>
        <end position="227"/>
    </location>
</feature>
<feature type="transmembrane region" description="Helical" evidence="1">
    <location>
        <begin position="75"/>
        <end position="95"/>
    </location>
</feature>
<dbReference type="InterPro" id="IPR000620">
    <property type="entry name" value="EamA_dom"/>
</dbReference>
<accession>A0A1M6AZJ0</accession>
<dbReference type="RefSeq" id="WP_073248271.1">
    <property type="nucleotide sequence ID" value="NZ_FQZQ01000001.1"/>
</dbReference>
<dbReference type="Proteomes" id="UP000183982">
    <property type="component" value="Unassembled WGS sequence"/>
</dbReference>
<keyword evidence="1" id="KW-0812">Transmembrane</keyword>
<proteinExistence type="predicted"/>
<feature type="transmembrane region" description="Helical" evidence="1">
    <location>
        <begin position="37"/>
        <end position="54"/>
    </location>
</feature>
<sequence length="288" mass="31452">MSDNNTRLGILLMCSATFVFAAQDGLSRHLASEYSVYLIVMIRYWFFAAFVVALSARRPGGLRKAIATKHLFLQCFRGVLLAMEIVVTVVAFTLLGLTETHAIFICYPLIIAALSGPILGETVGWRRWSAIGVGMVGVLIVLKPSAGVFSPAAVIPLVGALMFAVYGLLTRYVARDDGSAVSFFYTGTVGMVVMTAIGIWYWEPISSANWIWMGMLCFTGVLGHWLLIKTYDHAEASAVQPFAYLQLPFAAGFGMLLFGETLRTNVAIGAAIVVCAGLFTLWRERRRA</sequence>
<protein>
    <submittedName>
        <fullName evidence="3">Permease of the drug/metabolite transporter (DMT) superfamily</fullName>
    </submittedName>
</protein>
<feature type="transmembrane region" description="Helical" evidence="1">
    <location>
        <begin position="181"/>
        <end position="202"/>
    </location>
</feature>
<keyword evidence="1" id="KW-0472">Membrane</keyword>
<dbReference type="SUPFAM" id="SSF103481">
    <property type="entry name" value="Multidrug resistance efflux transporter EmrE"/>
    <property type="match status" value="2"/>
</dbReference>
<dbReference type="Pfam" id="PF00892">
    <property type="entry name" value="EamA"/>
    <property type="match status" value="2"/>
</dbReference>
<dbReference type="STRING" id="1470563.SAMN05444000_10185"/>
<dbReference type="EMBL" id="FQZQ01000001">
    <property type="protein sequence ID" value="SHI41728.1"/>
    <property type="molecule type" value="Genomic_DNA"/>
</dbReference>
<dbReference type="AlphaFoldDB" id="A0A1M6AZJ0"/>
<feature type="domain" description="EamA" evidence="2">
    <location>
        <begin position="157"/>
        <end position="280"/>
    </location>
</feature>
<dbReference type="OrthoDB" id="9807937at2"/>
<dbReference type="InterPro" id="IPR037185">
    <property type="entry name" value="EmrE-like"/>
</dbReference>
<evidence type="ECO:0000259" key="2">
    <source>
        <dbReference type="Pfam" id="PF00892"/>
    </source>
</evidence>
<feature type="transmembrane region" description="Helical" evidence="1">
    <location>
        <begin position="148"/>
        <end position="169"/>
    </location>
</feature>
<evidence type="ECO:0000313" key="4">
    <source>
        <dbReference type="Proteomes" id="UP000183982"/>
    </source>
</evidence>
<feature type="transmembrane region" description="Helical" evidence="1">
    <location>
        <begin position="125"/>
        <end position="142"/>
    </location>
</feature>
<feature type="domain" description="EamA" evidence="2">
    <location>
        <begin position="8"/>
        <end position="142"/>
    </location>
</feature>
<name>A0A1M6AZJ0_9RHOB</name>
<gene>
    <name evidence="3" type="ORF">SAMN05444000_10185</name>
</gene>
<dbReference type="GO" id="GO:0016020">
    <property type="term" value="C:membrane"/>
    <property type="evidence" value="ECO:0007669"/>
    <property type="project" value="InterPro"/>
</dbReference>
<dbReference type="PANTHER" id="PTHR22911:SF103">
    <property type="entry name" value="BLR2811 PROTEIN"/>
    <property type="match status" value="1"/>
</dbReference>
<dbReference type="PANTHER" id="PTHR22911">
    <property type="entry name" value="ACYL-MALONYL CONDENSING ENZYME-RELATED"/>
    <property type="match status" value="1"/>
</dbReference>
<feature type="transmembrane region" description="Helical" evidence="1">
    <location>
        <begin position="101"/>
        <end position="118"/>
    </location>
</feature>
<evidence type="ECO:0000313" key="3">
    <source>
        <dbReference type="EMBL" id="SHI41728.1"/>
    </source>
</evidence>
<feature type="transmembrane region" description="Helical" evidence="1">
    <location>
        <begin position="239"/>
        <end position="258"/>
    </location>
</feature>
<keyword evidence="4" id="KW-1185">Reference proteome</keyword>